<feature type="coiled-coil region" evidence="4">
    <location>
        <begin position="9"/>
        <end position="43"/>
    </location>
</feature>
<dbReference type="GO" id="GO:0016020">
    <property type="term" value="C:membrane"/>
    <property type="evidence" value="ECO:0007669"/>
    <property type="project" value="UniProtKB-SubCell"/>
</dbReference>
<keyword evidence="2 3" id="KW-0807">Transducer</keyword>
<gene>
    <name evidence="6" type="ORF">BTE48_13340</name>
</gene>
<dbReference type="Proteomes" id="UP000191418">
    <property type="component" value="Unassembled WGS sequence"/>
</dbReference>
<dbReference type="PANTHER" id="PTHR32089">
    <property type="entry name" value="METHYL-ACCEPTING CHEMOTAXIS PROTEIN MCPB"/>
    <property type="match status" value="1"/>
</dbReference>
<dbReference type="PROSITE" id="PS50111">
    <property type="entry name" value="CHEMOTAXIS_TRANSDUC_2"/>
    <property type="match status" value="1"/>
</dbReference>
<dbReference type="SMART" id="SM00283">
    <property type="entry name" value="MA"/>
    <property type="match status" value="1"/>
</dbReference>
<comment type="caution">
    <text evidence="6">The sequence shown here is derived from an EMBL/GenBank/DDBJ whole genome shotgun (WGS) entry which is preliminary data.</text>
</comment>
<dbReference type="EMBL" id="MTSM01000022">
    <property type="protein sequence ID" value="OPX54562.1"/>
    <property type="molecule type" value="Genomic_DNA"/>
</dbReference>
<feature type="domain" description="Methyl-accepting transducer" evidence="5">
    <location>
        <begin position="66"/>
        <end position="274"/>
    </location>
</feature>
<dbReference type="OrthoDB" id="9808588at2"/>
<dbReference type="SUPFAM" id="SSF58104">
    <property type="entry name" value="Methyl-accepting chemotaxis protein (MCP) signaling domain"/>
    <property type="match status" value="1"/>
</dbReference>
<accession>A0A1T4RX51</accession>
<dbReference type="Gene3D" id="1.20.120.30">
    <property type="entry name" value="Aspartate receptor, ligand-binding domain"/>
    <property type="match status" value="1"/>
</dbReference>
<dbReference type="GO" id="GO:0006935">
    <property type="term" value="P:chemotaxis"/>
    <property type="evidence" value="ECO:0007669"/>
    <property type="project" value="UniProtKB-ARBA"/>
</dbReference>
<evidence type="ECO:0000256" key="4">
    <source>
        <dbReference type="SAM" id="Coils"/>
    </source>
</evidence>
<evidence type="ECO:0000256" key="3">
    <source>
        <dbReference type="PROSITE-ProRule" id="PRU00284"/>
    </source>
</evidence>
<dbReference type="PANTHER" id="PTHR32089:SF70">
    <property type="entry name" value="ENERGY TAXIS MODULATING METHYL ACCEPTING SENSORY TRANSDUCER"/>
    <property type="match status" value="1"/>
</dbReference>
<evidence type="ECO:0000259" key="5">
    <source>
        <dbReference type="PROSITE" id="PS50111"/>
    </source>
</evidence>
<sequence>MWNSGKKTILELQRKIDDLETQNQRLNQEKSALESELYQLKSTNNGKDELHDLNKKFHTLWGTGHASLNEVREKVAYSAQQLAQQSSALKDSNQLFDRCLALLSRINVQSKEISQQSSSTHKEVAVLDDASGRISEFVNIIHTISEQTNLLALNAAIEAARAGEHGRGFAVVADEVRSLAQRASSATAEITSLVEIIEQQTTKTANSAKLMDEEAHEISSSVAEAESLIQEVVQLSKDMKITIDGSATSSFIETVKLDHIVYKNEVYQAYLGLNRKSSHDLTDHTQCRLGKWYYQGEGKERYSSLRNFKQLETPHAGVHRAGQSAVASAQSGDCRTALTHLKEMEDQSGIVVDVLNAIADEDKQRRAKKS</sequence>
<evidence type="ECO:0000256" key="2">
    <source>
        <dbReference type="ARBA" id="ARBA00023224"/>
    </source>
</evidence>
<organism evidence="6 7">
    <name type="scientific">Oceanospirillum multiglobuliferum</name>
    <dbReference type="NCBI Taxonomy" id="64969"/>
    <lineage>
        <taxon>Bacteria</taxon>
        <taxon>Pseudomonadati</taxon>
        <taxon>Pseudomonadota</taxon>
        <taxon>Gammaproteobacteria</taxon>
        <taxon>Oceanospirillales</taxon>
        <taxon>Oceanospirillaceae</taxon>
        <taxon>Oceanospirillum</taxon>
    </lineage>
</organism>
<protein>
    <recommendedName>
        <fullName evidence="5">Methyl-accepting transducer domain-containing protein</fullName>
    </recommendedName>
</protein>
<proteinExistence type="predicted"/>
<evidence type="ECO:0000256" key="1">
    <source>
        <dbReference type="ARBA" id="ARBA00004370"/>
    </source>
</evidence>
<dbReference type="GO" id="GO:0007165">
    <property type="term" value="P:signal transduction"/>
    <property type="evidence" value="ECO:0007669"/>
    <property type="project" value="UniProtKB-KW"/>
</dbReference>
<dbReference type="Pfam" id="PF13682">
    <property type="entry name" value="CZB"/>
    <property type="match status" value="1"/>
</dbReference>
<dbReference type="Gene3D" id="6.10.250.3200">
    <property type="match status" value="1"/>
</dbReference>
<reference evidence="6 7" key="1">
    <citation type="submission" date="2017-01" db="EMBL/GenBank/DDBJ databases">
        <title>Genome Sequencing of a Marine Spirillum, Oceanospirillum multiglobuliferum ATCC 33336, from Japan.</title>
        <authorList>
            <person name="Carney J.G."/>
            <person name="Trachtenberg A.M."/>
            <person name="Rheaume B.A."/>
            <person name="Linnane J.D."/>
            <person name="Pitts N.L."/>
            <person name="Mykles D.L."/>
            <person name="Maclea K.S."/>
        </authorList>
    </citation>
    <scope>NUCLEOTIDE SEQUENCE [LARGE SCALE GENOMIC DNA]</scope>
    <source>
        <strain evidence="6 7">ATCC 33336</strain>
    </source>
</reference>
<evidence type="ECO:0000313" key="7">
    <source>
        <dbReference type="Proteomes" id="UP000191418"/>
    </source>
</evidence>
<dbReference type="InterPro" id="IPR025991">
    <property type="entry name" value="Chemoreceptor_zinc-bind_dom"/>
</dbReference>
<dbReference type="RefSeq" id="WP_078746140.1">
    <property type="nucleotide sequence ID" value="NZ_FUXG01000021.1"/>
</dbReference>
<dbReference type="STRING" id="64969.SAMN02745127_02601"/>
<dbReference type="InterPro" id="IPR004089">
    <property type="entry name" value="MCPsignal_dom"/>
</dbReference>
<keyword evidence="4" id="KW-0175">Coiled coil</keyword>
<evidence type="ECO:0000313" key="6">
    <source>
        <dbReference type="EMBL" id="OPX54562.1"/>
    </source>
</evidence>
<keyword evidence="7" id="KW-1185">Reference proteome</keyword>
<name>A0A1T4RX51_9GAMM</name>
<dbReference type="AlphaFoldDB" id="A0A1T4RX51"/>
<comment type="subcellular location">
    <subcellularLocation>
        <location evidence="1">Membrane</location>
    </subcellularLocation>
</comment>
<dbReference type="Pfam" id="PF00015">
    <property type="entry name" value="MCPsignal"/>
    <property type="match status" value="1"/>
</dbReference>